<gene>
    <name evidence="3" type="ORF">TGDOM2_307260</name>
</gene>
<keyword evidence="2" id="KW-1133">Transmembrane helix</keyword>
<feature type="region of interest" description="Disordered" evidence="1">
    <location>
        <begin position="106"/>
        <end position="125"/>
    </location>
</feature>
<feature type="compositionally biased region" description="Polar residues" evidence="1">
    <location>
        <begin position="176"/>
        <end position="185"/>
    </location>
</feature>
<reference evidence="3 4" key="1">
    <citation type="submission" date="2014-02" db="EMBL/GenBank/DDBJ databases">
        <authorList>
            <person name="Sibley D."/>
            <person name="Venepally P."/>
            <person name="Karamycheva S."/>
            <person name="Hadjithomas M."/>
            <person name="Khan A."/>
            <person name="Brunk B."/>
            <person name="Roos D."/>
            <person name="Caler E."/>
            <person name="Lorenzi H."/>
        </authorList>
    </citation>
    <scope>NUCLEOTIDE SEQUENCE [LARGE SCALE GENOMIC DNA]</scope>
    <source>
        <strain evidence="3 4">GAB2-2007-GAL-DOM2</strain>
    </source>
</reference>
<dbReference type="EMBL" id="AHZU02001739">
    <property type="protein sequence ID" value="KFG29433.1"/>
    <property type="molecule type" value="Genomic_DNA"/>
</dbReference>
<dbReference type="Proteomes" id="UP000028837">
    <property type="component" value="Unassembled WGS sequence"/>
</dbReference>
<evidence type="ECO:0000313" key="3">
    <source>
        <dbReference type="EMBL" id="KFG29433.1"/>
    </source>
</evidence>
<keyword evidence="2" id="KW-0812">Transmembrane</keyword>
<comment type="caution">
    <text evidence="3">The sequence shown here is derived from an EMBL/GenBank/DDBJ whole genome shotgun (WGS) entry which is preliminary data.</text>
</comment>
<evidence type="ECO:0000256" key="1">
    <source>
        <dbReference type="SAM" id="MobiDB-lite"/>
    </source>
</evidence>
<feature type="region of interest" description="Disordered" evidence="1">
    <location>
        <begin position="69"/>
        <end position="101"/>
    </location>
</feature>
<evidence type="ECO:0000313" key="4">
    <source>
        <dbReference type="Proteomes" id="UP000028837"/>
    </source>
</evidence>
<dbReference type="VEuPathDB" id="ToxoDB:TGDOM2_307260"/>
<sequence>MIEKKRSGFSTGWHLHSQLKSRRGLLFHHDSPILLFSVVLCLSVLAALVSFDCSTCRVCTALADSVSGRETDTDLNDTYSRAETGEGNPAEESSGATEVYGGAGEENCTTVGKRTESHTVGPLQERSRYPSVAARVSRILHSGRARPVVASGILASLVLSVLLGAIFLNSDRKSGKATTPAPSKTSDVHLVNTRKSPQHSPEDMSR</sequence>
<feature type="transmembrane region" description="Helical" evidence="2">
    <location>
        <begin position="148"/>
        <end position="168"/>
    </location>
</feature>
<evidence type="ECO:0000256" key="2">
    <source>
        <dbReference type="SAM" id="Phobius"/>
    </source>
</evidence>
<feature type="transmembrane region" description="Helical" evidence="2">
    <location>
        <begin position="32"/>
        <end position="51"/>
    </location>
</feature>
<protein>
    <submittedName>
        <fullName evidence="3">Toxoplasma gondii family C protein</fullName>
    </submittedName>
</protein>
<accession>A0A086JBB5</accession>
<dbReference type="AlphaFoldDB" id="A0A086JBB5"/>
<keyword evidence="2" id="KW-0472">Membrane</keyword>
<feature type="region of interest" description="Disordered" evidence="1">
    <location>
        <begin position="172"/>
        <end position="206"/>
    </location>
</feature>
<proteinExistence type="predicted"/>
<organism evidence="3 4">
    <name type="scientific">Toxoplasma gondii GAB2-2007-GAL-DOM2</name>
    <dbReference type="NCBI Taxonomy" id="1130820"/>
    <lineage>
        <taxon>Eukaryota</taxon>
        <taxon>Sar</taxon>
        <taxon>Alveolata</taxon>
        <taxon>Apicomplexa</taxon>
        <taxon>Conoidasida</taxon>
        <taxon>Coccidia</taxon>
        <taxon>Eucoccidiorida</taxon>
        <taxon>Eimeriorina</taxon>
        <taxon>Sarcocystidae</taxon>
        <taxon>Toxoplasma</taxon>
    </lineage>
</organism>
<name>A0A086JBB5_TOXGO</name>